<dbReference type="Proteomes" id="UP000606974">
    <property type="component" value="Unassembled WGS sequence"/>
</dbReference>
<dbReference type="AlphaFoldDB" id="A0A8H7ANT4"/>
<keyword evidence="2" id="KW-1185">Reference proteome</keyword>
<protein>
    <submittedName>
        <fullName evidence="1">Uncharacterized protein</fullName>
    </submittedName>
</protein>
<sequence length="69" mass="7767">MEAPNQQPVTIRASSIIPSPRTYQTLRATDLGEKIHYDADSLACSATIYSEEDTSVEHRQTEPNTDMKR</sequence>
<proteinExistence type="predicted"/>
<dbReference type="EMBL" id="JAACFV010000031">
    <property type="protein sequence ID" value="KAF7510307.1"/>
    <property type="molecule type" value="Genomic_DNA"/>
</dbReference>
<organism evidence="1 2">
    <name type="scientific">Endocarpon pusillum</name>
    <dbReference type="NCBI Taxonomy" id="364733"/>
    <lineage>
        <taxon>Eukaryota</taxon>
        <taxon>Fungi</taxon>
        <taxon>Dikarya</taxon>
        <taxon>Ascomycota</taxon>
        <taxon>Pezizomycotina</taxon>
        <taxon>Eurotiomycetes</taxon>
        <taxon>Chaetothyriomycetidae</taxon>
        <taxon>Verrucariales</taxon>
        <taxon>Verrucariaceae</taxon>
        <taxon>Endocarpon</taxon>
    </lineage>
</organism>
<accession>A0A8H7ANT4</accession>
<reference evidence="1" key="1">
    <citation type="submission" date="2020-02" db="EMBL/GenBank/DDBJ databases">
        <authorList>
            <person name="Palmer J.M."/>
        </authorList>
    </citation>
    <scope>NUCLEOTIDE SEQUENCE</scope>
    <source>
        <strain evidence="1">EPUS1.4</strain>
        <tissue evidence="1">Thallus</tissue>
    </source>
</reference>
<evidence type="ECO:0000313" key="2">
    <source>
        <dbReference type="Proteomes" id="UP000606974"/>
    </source>
</evidence>
<gene>
    <name evidence="1" type="ORF">GJ744_006803</name>
</gene>
<evidence type="ECO:0000313" key="1">
    <source>
        <dbReference type="EMBL" id="KAF7510307.1"/>
    </source>
</evidence>
<name>A0A8H7ANT4_9EURO</name>
<comment type="caution">
    <text evidence="1">The sequence shown here is derived from an EMBL/GenBank/DDBJ whole genome shotgun (WGS) entry which is preliminary data.</text>
</comment>